<dbReference type="SUPFAM" id="SSF50129">
    <property type="entry name" value="GroES-like"/>
    <property type="match status" value="1"/>
</dbReference>
<dbReference type="InterPro" id="IPR011032">
    <property type="entry name" value="GroES-like_sf"/>
</dbReference>
<accession>A0ABR9MVX4</accession>
<dbReference type="InterPro" id="IPR020843">
    <property type="entry name" value="ER"/>
</dbReference>
<reference evidence="3 4" key="1">
    <citation type="submission" date="2020-10" db="EMBL/GenBank/DDBJ databases">
        <title>Myceligenerans pegani sp. nov., an endophytic actinomycete isolated from Peganum harmala L. in Xinjiang, China.</title>
        <authorList>
            <person name="Xin L."/>
        </authorList>
    </citation>
    <scope>NUCLEOTIDE SEQUENCE [LARGE SCALE GENOMIC DNA]</scope>
    <source>
        <strain evidence="3 4">TRM65318</strain>
    </source>
</reference>
<feature type="domain" description="Enoyl reductase (ER)" evidence="2">
    <location>
        <begin position="13"/>
        <end position="321"/>
    </location>
</feature>
<dbReference type="Gene3D" id="3.40.50.720">
    <property type="entry name" value="NAD(P)-binding Rossmann-like Domain"/>
    <property type="match status" value="1"/>
</dbReference>
<dbReference type="PANTHER" id="PTHR11695">
    <property type="entry name" value="ALCOHOL DEHYDROGENASE RELATED"/>
    <property type="match status" value="1"/>
</dbReference>
<dbReference type="SMART" id="SM00829">
    <property type="entry name" value="PKS_ER"/>
    <property type="match status" value="1"/>
</dbReference>
<organism evidence="3 4">
    <name type="scientific">Myceligenerans pegani</name>
    <dbReference type="NCBI Taxonomy" id="2776917"/>
    <lineage>
        <taxon>Bacteria</taxon>
        <taxon>Bacillati</taxon>
        <taxon>Actinomycetota</taxon>
        <taxon>Actinomycetes</taxon>
        <taxon>Micrococcales</taxon>
        <taxon>Promicromonosporaceae</taxon>
        <taxon>Myceligenerans</taxon>
    </lineage>
</organism>
<keyword evidence="1" id="KW-0560">Oxidoreductase</keyword>
<evidence type="ECO:0000313" key="4">
    <source>
        <dbReference type="Proteomes" id="UP000625527"/>
    </source>
</evidence>
<keyword evidence="4" id="KW-1185">Reference proteome</keyword>
<dbReference type="RefSeq" id="WP_192862104.1">
    <property type="nucleotide sequence ID" value="NZ_JADAQT010000065.1"/>
</dbReference>
<evidence type="ECO:0000256" key="1">
    <source>
        <dbReference type="ARBA" id="ARBA00023002"/>
    </source>
</evidence>
<dbReference type="Pfam" id="PF13602">
    <property type="entry name" value="ADH_zinc_N_2"/>
    <property type="match status" value="1"/>
</dbReference>
<gene>
    <name evidence="3" type="ORF">IHE71_07430</name>
</gene>
<dbReference type="Gene3D" id="3.90.180.10">
    <property type="entry name" value="Medium-chain alcohol dehydrogenases, catalytic domain"/>
    <property type="match status" value="1"/>
</dbReference>
<proteinExistence type="predicted"/>
<dbReference type="InterPro" id="IPR002364">
    <property type="entry name" value="Quin_OxRdtase/zeta-crystal_CS"/>
</dbReference>
<evidence type="ECO:0000259" key="2">
    <source>
        <dbReference type="SMART" id="SM00829"/>
    </source>
</evidence>
<dbReference type="SUPFAM" id="SSF51735">
    <property type="entry name" value="NAD(P)-binding Rossmann-fold domains"/>
    <property type="match status" value="1"/>
</dbReference>
<dbReference type="Proteomes" id="UP000625527">
    <property type="component" value="Unassembled WGS sequence"/>
</dbReference>
<dbReference type="PANTHER" id="PTHR11695:SF294">
    <property type="entry name" value="RETICULON-4-INTERACTING PROTEIN 1, MITOCHONDRIAL"/>
    <property type="match status" value="1"/>
</dbReference>
<protein>
    <submittedName>
        <fullName evidence="3">NAD(P)-dependent alcohol dehydrogenase</fullName>
    </submittedName>
</protein>
<dbReference type="InterPro" id="IPR050700">
    <property type="entry name" value="YIM1/Zinc_Alcohol_DH_Fams"/>
</dbReference>
<dbReference type="PROSITE" id="PS01162">
    <property type="entry name" value="QOR_ZETA_CRYSTAL"/>
    <property type="match status" value="1"/>
</dbReference>
<dbReference type="CDD" id="cd08267">
    <property type="entry name" value="MDR1"/>
    <property type="match status" value="1"/>
</dbReference>
<evidence type="ECO:0000313" key="3">
    <source>
        <dbReference type="EMBL" id="MBE1875536.1"/>
    </source>
</evidence>
<name>A0ABR9MVX4_9MICO</name>
<dbReference type="Pfam" id="PF08240">
    <property type="entry name" value="ADH_N"/>
    <property type="match status" value="1"/>
</dbReference>
<dbReference type="InterPro" id="IPR036291">
    <property type="entry name" value="NAD(P)-bd_dom_sf"/>
</dbReference>
<dbReference type="InterPro" id="IPR013154">
    <property type="entry name" value="ADH-like_N"/>
</dbReference>
<sequence length="327" mass="34097">MRAIVQHGYGDPGEVLRVEDVEHPAPGDREVLVRVEAASVNAKDWMEVAGHPYLFRLALGPFRPRNPVPGADVAGVVETVGPKVTRWRPGDEVFGELPRGTFAEYALATEDAVAPKPAGLGFAEAAAVPLAGITALQGIRAARVRPGHRVLINGASGGVGTFAVQIAKSQGAHVTGVCRTDALDLVRSIGADDVVDYTEEDFTRREGSYDRILDMVGSHSLADYRRALRSGGRCVVATGMPGGKVLGPLPYLLQAMSAGSRNGSTVTTLSAKPNPEDLAELTRLADAGQLRPAVDRTYELSDAPAAVAAQGAGHARGKTVVTIGGGA</sequence>
<comment type="caution">
    <text evidence="3">The sequence shown here is derived from an EMBL/GenBank/DDBJ whole genome shotgun (WGS) entry which is preliminary data.</text>
</comment>
<dbReference type="EMBL" id="JADAQT010000065">
    <property type="protein sequence ID" value="MBE1875536.1"/>
    <property type="molecule type" value="Genomic_DNA"/>
</dbReference>